<dbReference type="PANTHER" id="PTHR34142">
    <property type="entry name" value="ENDO-BETA-1,4-GLUCANASE A"/>
    <property type="match status" value="1"/>
</dbReference>
<feature type="signal peptide" evidence="5">
    <location>
        <begin position="1"/>
        <end position="23"/>
    </location>
</feature>
<gene>
    <name evidence="7" type="ORF">FPL22_09800</name>
</gene>
<evidence type="ECO:0000259" key="6">
    <source>
        <dbReference type="Pfam" id="PF00150"/>
    </source>
</evidence>
<keyword evidence="5" id="KW-0732">Signal</keyword>
<dbReference type="GO" id="GO:0004553">
    <property type="term" value="F:hydrolase activity, hydrolyzing O-glycosyl compounds"/>
    <property type="evidence" value="ECO:0007669"/>
    <property type="project" value="InterPro"/>
</dbReference>
<dbReference type="SUPFAM" id="SSF51445">
    <property type="entry name" value="(Trans)glycosidases"/>
    <property type="match status" value="1"/>
</dbReference>
<evidence type="ECO:0000313" key="8">
    <source>
        <dbReference type="Proteomes" id="UP000315648"/>
    </source>
</evidence>
<sequence length="383" mass="42748">MNPLRRFLLLALVACVSGAAAQAADEPPKPDTKPRNYPKDPEAEAARPEKWPSELKVSGNRLVNTDGNEVWLQGLAIPGLEIRPEGHGAVHSTIVGIDEWKANVIRLAVKDEYWFGRSKSQTDGGAAYRALVDSAVNAAANRGAYIVLDNHRYRAVRDEHLVFWTEVALKYKNHPAVLFEIINEPHGISWDLWRDGGFVSEKKKGVDESAFLSDAEKKQNQGFESPGMQRAVNLIRTTGARNIIIAAGLGWSFNLSGITKGYELNDPSGNGIMYSWHVYNWHKGWEENVLATAAKHPIFVGEVGADVNKMDFLPSEIQENPYTWVPDILGFIQKHRLNWTGWSFHAWATPVLISDWNYTPTPAWGVPAKAALSGEQFELKKMR</sequence>
<dbReference type="PANTHER" id="PTHR34142:SF1">
    <property type="entry name" value="GLYCOSIDE HYDROLASE FAMILY 5 DOMAIN-CONTAINING PROTEIN"/>
    <property type="match status" value="1"/>
</dbReference>
<dbReference type="InterPro" id="IPR018087">
    <property type="entry name" value="Glyco_hydro_5_CS"/>
</dbReference>
<proteinExistence type="inferred from homology"/>
<comment type="caution">
    <text evidence="7">The sequence shown here is derived from an EMBL/GenBank/DDBJ whole genome shotgun (WGS) entry which is preliminary data.</text>
</comment>
<evidence type="ECO:0000256" key="2">
    <source>
        <dbReference type="ARBA" id="ARBA00023295"/>
    </source>
</evidence>
<evidence type="ECO:0000256" key="4">
    <source>
        <dbReference type="SAM" id="MobiDB-lite"/>
    </source>
</evidence>
<protein>
    <submittedName>
        <fullName evidence="7">Glycoside hydrolase family 5 protein</fullName>
    </submittedName>
</protein>
<dbReference type="Gene3D" id="3.20.20.80">
    <property type="entry name" value="Glycosidases"/>
    <property type="match status" value="1"/>
</dbReference>
<comment type="similarity">
    <text evidence="3">Belongs to the glycosyl hydrolase 5 (cellulase A) family.</text>
</comment>
<name>A0A556QSD8_9BACT</name>
<dbReference type="InterPro" id="IPR001547">
    <property type="entry name" value="Glyco_hydro_5"/>
</dbReference>
<evidence type="ECO:0000256" key="3">
    <source>
        <dbReference type="RuleBase" id="RU361153"/>
    </source>
</evidence>
<dbReference type="RefSeq" id="WP_144230097.1">
    <property type="nucleotide sequence ID" value="NZ_CBCRVV010000038.1"/>
</dbReference>
<organism evidence="7 8">
    <name type="scientific">Rariglobus hedericola</name>
    <dbReference type="NCBI Taxonomy" id="2597822"/>
    <lineage>
        <taxon>Bacteria</taxon>
        <taxon>Pseudomonadati</taxon>
        <taxon>Verrucomicrobiota</taxon>
        <taxon>Opitutia</taxon>
        <taxon>Opitutales</taxon>
        <taxon>Opitutaceae</taxon>
        <taxon>Rariglobus</taxon>
    </lineage>
</organism>
<keyword evidence="1 3" id="KW-0378">Hydrolase</keyword>
<feature type="compositionally biased region" description="Basic and acidic residues" evidence="4">
    <location>
        <begin position="26"/>
        <end position="51"/>
    </location>
</feature>
<dbReference type="OrthoDB" id="182870at2"/>
<accession>A0A556QSD8</accession>
<evidence type="ECO:0000313" key="7">
    <source>
        <dbReference type="EMBL" id="TSJ79556.1"/>
    </source>
</evidence>
<feature type="region of interest" description="Disordered" evidence="4">
    <location>
        <begin position="21"/>
        <end position="51"/>
    </location>
</feature>
<feature type="domain" description="Glycoside hydrolase family 5" evidence="6">
    <location>
        <begin position="66"/>
        <end position="345"/>
    </location>
</feature>
<dbReference type="InterPro" id="IPR017853">
    <property type="entry name" value="GH"/>
</dbReference>
<keyword evidence="8" id="KW-1185">Reference proteome</keyword>
<dbReference type="PROSITE" id="PS00659">
    <property type="entry name" value="GLYCOSYL_HYDROL_F5"/>
    <property type="match status" value="1"/>
</dbReference>
<dbReference type="Pfam" id="PF00150">
    <property type="entry name" value="Cellulase"/>
    <property type="match status" value="1"/>
</dbReference>
<dbReference type="AlphaFoldDB" id="A0A556QSD8"/>
<dbReference type="EMBL" id="VMBG01000001">
    <property type="protein sequence ID" value="TSJ79556.1"/>
    <property type="molecule type" value="Genomic_DNA"/>
</dbReference>
<evidence type="ECO:0000256" key="5">
    <source>
        <dbReference type="SAM" id="SignalP"/>
    </source>
</evidence>
<evidence type="ECO:0000256" key="1">
    <source>
        <dbReference type="ARBA" id="ARBA00022801"/>
    </source>
</evidence>
<keyword evidence="2 3" id="KW-0326">Glycosidase</keyword>
<feature type="chain" id="PRO_5022061327" evidence="5">
    <location>
        <begin position="24"/>
        <end position="383"/>
    </location>
</feature>
<dbReference type="GO" id="GO:0009251">
    <property type="term" value="P:glucan catabolic process"/>
    <property type="evidence" value="ECO:0007669"/>
    <property type="project" value="TreeGrafter"/>
</dbReference>
<reference evidence="7 8" key="1">
    <citation type="submission" date="2019-07" db="EMBL/GenBank/DDBJ databases">
        <title>Description of 53C-WASEF.</title>
        <authorList>
            <person name="Pitt A."/>
            <person name="Hahn M.W."/>
        </authorList>
    </citation>
    <scope>NUCLEOTIDE SEQUENCE [LARGE SCALE GENOMIC DNA]</scope>
    <source>
        <strain evidence="7 8">53C-WASEF</strain>
    </source>
</reference>
<dbReference type="Proteomes" id="UP000315648">
    <property type="component" value="Unassembled WGS sequence"/>
</dbReference>